<name>A0AAV0VQI5_9HEMI</name>
<feature type="transmembrane region" description="Helical" evidence="1">
    <location>
        <begin position="29"/>
        <end position="48"/>
    </location>
</feature>
<gene>
    <name evidence="2" type="ORF">MEUPH1_LOCUS2808</name>
</gene>
<keyword evidence="3" id="KW-1185">Reference proteome</keyword>
<keyword evidence="1" id="KW-1133">Transmembrane helix</keyword>
<dbReference type="Proteomes" id="UP001160148">
    <property type="component" value="Unassembled WGS sequence"/>
</dbReference>
<accession>A0AAV0VQI5</accession>
<evidence type="ECO:0000313" key="3">
    <source>
        <dbReference type="Proteomes" id="UP001160148"/>
    </source>
</evidence>
<evidence type="ECO:0000313" key="2">
    <source>
        <dbReference type="EMBL" id="CAI6345840.1"/>
    </source>
</evidence>
<evidence type="ECO:0000256" key="1">
    <source>
        <dbReference type="SAM" id="Phobius"/>
    </source>
</evidence>
<dbReference type="AlphaFoldDB" id="A0AAV0VQI5"/>
<comment type="caution">
    <text evidence="2">The sequence shown here is derived from an EMBL/GenBank/DDBJ whole genome shotgun (WGS) entry which is preliminary data.</text>
</comment>
<keyword evidence="1" id="KW-0472">Membrane</keyword>
<keyword evidence="1" id="KW-0812">Transmembrane</keyword>
<dbReference type="EMBL" id="CARXXK010000001">
    <property type="protein sequence ID" value="CAI6345840.1"/>
    <property type="molecule type" value="Genomic_DNA"/>
</dbReference>
<proteinExistence type="predicted"/>
<reference evidence="2 3" key="1">
    <citation type="submission" date="2023-01" db="EMBL/GenBank/DDBJ databases">
        <authorList>
            <person name="Whitehead M."/>
        </authorList>
    </citation>
    <scope>NUCLEOTIDE SEQUENCE [LARGE SCALE GENOMIC DNA]</scope>
</reference>
<protein>
    <submittedName>
        <fullName evidence="2">Uncharacterized protein</fullName>
    </submittedName>
</protein>
<sequence length="81" mass="9421">MTVHGSWLADLLAARQRHRPKPRIDNPPLRTRIGGLVYFLISLFCLFFDECRPQGNIVSTGDWREERLCEITEMTMSVCRV</sequence>
<organism evidence="2 3">
    <name type="scientific">Macrosiphum euphorbiae</name>
    <name type="common">potato aphid</name>
    <dbReference type="NCBI Taxonomy" id="13131"/>
    <lineage>
        <taxon>Eukaryota</taxon>
        <taxon>Metazoa</taxon>
        <taxon>Ecdysozoa</taxon>
        <taxon>Arthropoda</taxon>
        <taxon>Hexapoda</taxon>
        <taxon>Insecta</taxon>
        <taxon>Pterygota</taxon>
        <taxon>Neoptera</taxon>
        <taxon>Paraneoptera</taxon>
        <taxon>Hemiptera</taxon>
        <taxon>Sternorrhyncha</taxon>
        <taxon>Aphidomorpha</taxon>
        <taxon>Aphidoidea</taxon>
        <taxon>Aphididae</taxon>
        <taxon>Macrosiphini</taxon>
        <taxon>Macrosiphum</taxon>
    </lineage>
</organism>